<protein>
    <submittedName>
        <fullName evidence="6">LysR family transcriptional regulator</fullName>
    </submittedName>
</protein>
<dbReference type="PANTHER" id="PTHR30537">
    <property type="entry name" value="HTH-TYPE TRANSCRIPTIONAL REGULATOR"/>
    <property type="match status" value="1"/>
</dbReference>
<gene>
    <name evidence="6" type="ORF">AC244_06275</name>
</gene>
<dbReference type="PATRIC" id="fig|106592.7.peg.2897"/>
<evidence type="ECO:0000256" key="4">
    <source>
        <dbReference type="ARBA" id="ARBA00023163"/>
    </source>
</evidence>
<keyword evidence="4" id="KW-0804">Transcription</keyword>
<sequence>MDRLDAMTVLLGVVEGGSLSAASRQLRMPLATVSRKVSELEAHLGAQLLTRTNRRVQLTEAGRSYVEAAREILARVDEAERVAAGEYSAVKGDLTMTAPIVFGRLHVLPVVVDFLKANPEVNMRLSLGDRLVSLVDDHIDVALRIGNLRDSNLIATKLGTIRRVVYASPSYVARHGKPGHPQELADHDCITFEGLMSNRSWSFADERGEMAAPIRSRLAVNTAEAAVDAAVAGLGLTRVLSYQAARAVADGLLVPLLEPFEHPALPVQLVYLPQGHVPMKLRAFVDFAAPRLRAVLK</sequence>
<dbReference type="Gene3D" id="3.40.190.290">
    <property type="match status" value="1"/>
</dbReference>
<dbReference type="Proteomes" id="UP000037425">
    <property type="component" value="Unassembled WGS sequence"/>
</dbReference>
<dbReference type="CDD" id="cd08471">
    <property type="entry name" value="PBP2_CrgA_like_2"/>
    <property type="match status" value="1"/>
</dbReference>
<dbReference type="RefSeq" id="WP_053247941.1">
    <property type="nucleotide sequence ID" value="NZ_LGAP01000002.1"/>
</dbReference>
<dbReference type="FunFam" id="1.10.10.10:FF:000001">
    <property type="entry name" value="LysR family transcriptional regulator"/>
    <property type="match status" value="1"/>
</dbReference>
<dbReference type="GO" id="GO:0003700">
    <property type="term" value="F:DNA-binding transcription factor activity"/>
    <property type="evidence" value="ECO:0007669"/>
    <property type="project" value="InterPro"/>
</dbReference>
<comment type="similarity">
    <text evidence="1">Belongs to the LysR transcriptional regulatory family.</text>
</comment>
<dbReference type="InterPro" id="IPR036390">
    <property type="entry name" value="WH_DNA-bd_sf"/>
</dbReference>
<dbReference type="OrthoDB" id="9786526at2"/>
<dbReference type="InterPro" id="IPR036388">
    <property type="entry name" value="WH-like_DNA-bd_sf"/>
</dbReference>
<dbReference type="PROSITE" id="PS50931">
    <property type="entry name" value="HTH_LYSR"/>
    <property type="match status" value="1"/>
</dbReference>
<dbReference type="Pfam" id="PF03466">
    <property type="entry name" value="LysR_substrate"/>
    <property type="match status" value="1"/>
</dbReference>
<dbReference type="AlphaFoldDB" id="A0A0L8C2H9"/>
<name>A0A0L8C2H9_ENSAD</name>
<dbReference type="InterPro" id="IPR058163">
    <property type="entry name" value="LysR-type_TF_proteobact-type"/>
</dbReference>
<reference evidence="7" key="1">
    <citation type="submission" date="2015-07" db="EMBL/GenBank/DDBJ databases">
        <title>Whole genome sequence of an Ensifer adhaerens strain isolated from a cave pool in the Wind Cave National Park.</title>
        <authorList>
            <person name="Eng W.W.H."/>
            <person name="Gan H.M."/>
            <person name="Barton H.A."/>
            <person name="Savka M.A."/>
        </authorList>
    </citation>
    <scope>NUCLEOTIDE SEQUENCE [LARGE SCALE GENOMIC DNA]</scope>
    <source>
        <strain evidence="7">SD006</strain>
    </source>
</reference>
<evidence type="ECO:0000313" key="6">
    <source>
        <dbReference type="EMBL" id="KOF21004.1"/>
    </source>
</evidence>
<dbReference type="InterPro" id="IPR000847">
    <property type="entry name" value="LysR_HTH_N"/>
</dbReference>
<comment type="caution">
    <text evidence="6">The sequence shown here is derived from an EMBL/GenBank/DDBJ whole genome shotgun (WGS) entry which is preliminary data.</text>
</comment>
<dbReference type="InterPro" id="IPR005119">
    <property type="entry name" value="LysR_subst-bd"/>
</dbReference>
<evidence type="ECO:0000256" key="2">
    <source>
        <dbReference type="ARBA" id="ARBA00023015"/>
    </source>
</evidence>
<dbReference type="Gene3D" id="1.10.10.10">
    <property type="entry name" value="Winged helix-like DNA-binding domain superfamily/Winged helix DNA-binding domain"/>
    <property type="match status" value="1"/>
</dbReference>
<proteinExistence type="inferred from homology"/>
<evidence type="ECO:0000256" key="1">
    <source>
        <dbReference type="ARBA" id="ARBA00009437"/>
    </source>
</evidence>
<accession>A0A0L8C2H9</accession>
<dbReference type="GO" id="GO:0006351">
    <property type="term" value="P:DNA-templated transcription"/>
    <property type="evidence" value="ECO:0007669"/>
    <property type="project" value="TreeGrafter"/>
</dbReference>
<feature type="domain" description="HTH lysR-type" evidence="5">
    <location>
        <begin position="1"/>
        <end position="59"/>
    </location>
</feature>
<dbReference type="SUPFAM" id="SSF46785">
    <property type="entry name" value="Winged helix' DNA-binding domain"/>
    <property type="match status" value="1"/>
</dbReference>
<dbReference type="EMBL" id="LGAP01000002">
    <property type="protein sequence ID" value="KOF21004.1"/>
    <property type="molecule type" value="Genomic_DNA"/>
</dbReference>
<dbReference type="SUPFAM" id="SSF53850">
    <property type="entry name" value="Periplasmic binding protein-like II"/>
    <property type="match status" value="1"/>
</dbReference>
<keyword evidence="3" id="KW-0238">DNA-binding</keyword>
<organism evidence="6 7">
    <name type="scientific">Ensifer adhaerens</name>
    <name type="common">Sinorhizobium morelense</name>
    <dbReference type="NCBI Taxonomy" id="106592"/>
    <lineage>
        <taxon>Bacteria</taxon>
        <taxon>Pseudomonadati</taxon>
        <taxon>Pseudomonadota</taxon>
        <taxon>Alphaproteobacteria</taxon>
        <taxon>Hyphomicrobiales</taxon>
        <taxon>Rhizobiaceae</taxon>
        <taxon>Sinorhizobium/Ensifer group</taxon>
        <taxon>Ensifer</taxon>
    </lineage>
</organism>
<dbReference type="Pfam" id="PF00126">
    <property type="entry name" value="HTH_1"/>
    <property type="match status" value="1"/>
</dbReference>
<dbReference type="PANTHER" id="PTHR30537:SF5">
    <property type="entry name" value="HTH-TYPE TRANSCRIPTIONAL ACTIVATOR TTDR-RELATED"/>
    <property type="match status" value="1"/>
</dbReference>
<dbReference type="GO" id="GO:0043565">
    <property type="term" value="F:sequence-specific DNA binding"/>
    <property type="evidence" value="ECO:0007669"/>
    <property type="project" value="TreeGrafter"/>
</dbReference>
<evidence type="ECO:0000313" key="7">
    <source>
        <dbReference type="Proteomes" id="UP000037425"/>
    </source>
</evidence>
<keyword evidence="2" id="KW-0805">Transcription regulation</keyword>
<evidence type="ECO:0000259" key="5">
    <source>
        <dbReference type="PROSITE" id="PS50931"/>
    </source>
</evidence>
<evidence type="ECO:0000256" key="3">
    <source>
        <dbReference type="ARBA" id="ARBA00023125"/>
    </source>
</evidence>